<feature type="transmembrane region" description="Helical" evidence="9">
    <location>
        <begin position="62"/>
        <end position="82"/>
    </location>
</feature>
<evidence type="ECO:0000256" key="4">
    <source>
        <dbReference type="ARBA" id="ARBA00022692"/>
    </source>
</evidence>
<evidence type="ECO:0000256" key="6">
    <source>
        <dbReference type="ARBA" id="ARBA00022801"/>
    </source>
</evidence>
<keyword evidence="2 9" id="KW-1003">Cell membrane</keyword>
<dbReference type="PANTHER" id="PTHR33695">
    <property type="entry name" value="LIPOPROTEIN SIGNAL PEPTIDASE"/>
    <property type="match status" value="1"/>
</dbReference>
<comment type="catalytic activity">
    <reaction evidence="9 10">
        <text>Release of signal peptides from bacterial membrane prolipoproteins. Hydrolyzes -Xaa-Yaa-Zaa-|-(S,diacylglyceryl)Cys-, in which Xaa is hydrophobic (preferably Leu), and Yaa (Ala or Ser) and Zaa (Gly or Ala) have small, neutral side chains.</text>
        <dbReference type="EC" id="3.4.23.36"/>
    </reaction>
</comment>
<comment type="subcellular location">
    <subcellularLocation>
        <location evidence="9">Cell membrane</location>
        <topology evidence="9">Multi-pass membrane protein</topology>
    </subcellularLocation>
</comment>
<evidence type="ECO:0000256" key="5">
    <source>
        <dbReference type="ARBA" id="ARBA00022750"/>
    </source>
</evidence>
<feature type="active site" evidence="9">
    <location>
        <position position="117"/>
    </location>
</feature>
<dbReference type="GO" id="GO:0004190">
    <property type="term" value="F:aspartic-type endopeptidase activity"/>
    <property type="evidence" value="ECO:0007669"/>
    <property type="project" value="UniProtKB-EC"/>
</dbReference>
<evidence type="ECO:0000256" key="3">
    <source>
        <dbReference type="ARBA" id="ARBA00022670"/>
    </source>
</evidence>
<name>A0ABT3GUU0_9RHOB</name>
<feature type="active site" evidence="9">
    <location>
        <position position="136"/>
    </location>
</feature>
<evidence type="ECO:0000256" key="7">
    <source>
        <dbReference type="ARBA" id="ARBA00022989"/>
    </source>
</evidence>
<keyword evidence="4 9" id="KW-0812">Transmembrane</keyword>
<gene>
    <name evidence="9 12" type="primary">lspA</name>
    <name evidence="12" type="ORF">OKW52_03195</name>
</gene>
<dbReference type="PANTHER" id="PTHR33695:SF1">
    <property type="entry name" value="LIPOPROTEIN SIGNAL PEPTIDASE"/>
    <property type="match status" value="1"/>
</dbReference>
<evidence type="ECO:0000256" key="8">
    <source>
        <dbReference type="ARBA" id="ARBA00023136"/>
    </source>
</evidence>
<dbReference type="PRINTS" id="PR00781">
    <property type="entry name" value="LIPOSIGPTASE"/>
</dbReference>
<feature type="transmembrane region" description="Helical" evidence="9">
    <location>
        <begin position="130"/>
        <end position="149"/>
    </location>
</feature>
<keyword evidence="13" id="KW-1185">Reference proteome</keyword>
<evidence type="ECO:0000313" key="13">
    <source>
        <dbReference type="Proteomes" id="UP001208938"/>
    </source>
</evidence>
<dbReference type="EC" id="3.4.23.36" evidence="9"/>
<comment type="function">
    <text evidence="9 10">This protein specifically catalyzes the removal of signal peptides from prolipoproteins.</text>
</comment>
<keyword evidence="6 9" id="KW-0378">Hydrolase</keyword>
<keyword evidence="3 9" id="KW-0645">Protease</keyword>
<proteinExistence type="inferred from homology"/>
<dbReference type="HAMAP" id="MF_00161">
    <property type="entry name" value="LspA"/>
    <property type="match status" value="1"/>
</dbReference>
<keyword evidence="8 9" id="KW-0472">Membrane</keyword>
<reference evidence="12 13" key="1">
    <citation type="submission" date="2022-10" db="EMBL/GenBank/DDBJ databases">
        <title>Pararhodobacter sp. nov., isolated from marine algae.</title>
        <authorList>
            <person name="Choi B.J."/>
            <person name="Kim J.M."/>
            <person name="Lee J.K."/>
            <person name="Choi D.G."/>
            <person name="Jeon C.O."/>
        </authorList>
    </citation>
    <scope>NUCLEOTIDE SEQUENCE [LARGE SCALE GENOMIC DNA]</scope>
    <source>
        <strain evidence="12 13">ZQ420</strain>
    </source>
</reference>
<dbReference type="RefSeq" id="WP_264504424.1">
    <property type="nucleotide sequence ID" value="NZ_JAPDFL010000001.1"/>
</dbReference>
<dbReference type="EMBL" id="JAPDFL010000001">
    <property type="protein sequence ID" value="MCW1931298.1"/>
    <property type="molecule type" value="Genomic_DNA"/>
</dbReference>
<dbReference type="Proteomes" id="UP001208938">
    <property type="component" value="Unassembled WGS sequence"/>
</dbReference>
<keyword evidence="5 9" id="KW-0064">Aspartyl protease</keyword>
<accession>A0ABT3GUU0</accession>
<dbReference type="InterPro" id="IPR001872">
    <property type="entry name" value="Peptidase_A8"/>
</dbReference>
<protein>
    <recommendedName>
        <fullName evidence="9">Lipoprotein signal peptidase</fullName>
        <ecNumber evidence="9">3.4.23.36</ecNumber>
    </recommendedName>
    <alternativeName>
        <fullName evidence="9">Prolipoprotein signal peptidase</fullName>
    </alternativeName>
    <alternativeName>
        <fullName evidence="9">Signal peptidase II</fullName>
        <shortName evidence="9">SPase II</shortName>
    </alternativeName>
</protein>
<feature type="transmembrane region" description="Helical" evidence="9">
    <location>
        <begin position="94"/>
        <end position="115"/>
    </location>
</feature>
<comment type="caution">
    <text evidence="9">Lacks conserved residue(s) required for the propagation of feature annotation.</text>
</comment>
<evidence type="ECO:0000256" key="9">
    <source>
        <dbReference type="HAMAP-Rule" id="MF_00161"/>
    </source>
</evidence>
<evidence type="ECO:0000256" key="1">
    <source>
        <dbReference type="ARBA" id="ARBA00006139"/>
    </source>
</evidence>
<dbReference type="NCBIfam" id="TIGR00077">
    <property type="entry name" value="lspA"/>
    <property type="match status" value="1"/>
</dbReference>
<keyword evidence="7 9" id="KW-1133">Transmembrane helix</keyword>
<comment type="pathway">
    <text evidence="9">Protein modification; lipoprotein biosynthesis (signal peptide cleavage).</text>
</comment>
<dbReference type="PROSITE" id="PS00855">
    <property type="entry name" value="SPASE_II"/>
    <property type="match status" value="1"/>
</dbReference>
<evidence type="ECO:0000313" key="12">
    <source>
        <dbReference type="EMBL" id="MCW1931298.1"/>
    </source>
</evidence>
<comment type="similarity">
    <text evidence="1 9 11">Belongs to the peptidase A8 family.</text>
</comment>
<evidence type="ECO:0000256" key="10">
    <source>
        <dbReference type="RuleBase" id="RU000594"/>
    </source>
</evidence>
<sequence>MRIALWTTLAILALDQALKWLVVAGLNLAEVLQIDVWPPYLTLTMAWNRGVNFGLFADDSGVLRWALVLLPVIVAIWVWRWVRKEGARPALQFAAGLLIGGALGNAIDRVVWGAVADFLNVSCCGLRNPWAFNVADIAIFLGAFGLILTSGGKTPRDDRPGMG</sequence>
<organism evidence="12 13">
    <name type="scientific">Pararhodobacter zhoushanensis</name>
    <dbReference type="NCBI Taxonomy" id="2479545"/>
    <lineage>
        <taxon>Bacteria</taxon>
        <taxon>Pseudomonadati</taxon>
        <taxon>Pseudomonadota</taxon>
        <taxon>Alphaproteobacteria</taxon>
        <taxon>Rhodobacterales</taxon>
        <taxon>Paracoccaceae</taxon>
        <taxon>Pararhodobacter</taxon>
    </lineage>
</organism>
<evidence type="ECO:0000256" key="2">
    <source>
        <dbReference type="ARBA" id="ARBA00022475"/>
    </source>
</evidence>
<evidence type="ECO:0000256" key="11">
    <source>
        <dbReference type="RuleBase" id="RU004181"/>
    </source>
</evidence>
<comment type="caution">
    <text evidence="12">The sequence shown here is derived from an EMBL/GenBank/DDBJ whole genome shotgun (WGS) entry which is preliminary data.</text>
</comment>
<dbReference type="Pfam" id="PF01252">
    <property type="entry name" value="Peptidase_A8"/>
    <property type="match status" value="1"/>
</dbReference>